<keyword evidence="5" id="KW-0472">Membrane</keyword>
<name>A0A5J4RQ03_9ZZZZ</name>
<evidence type="ECO:0000256" key="2">
    <source>
        <dbReference type="ARBA" id="ARBA00022448"/>
    </source>
</evidence>
<evidence type="ECO:0000256" key="3">
    <source>
        <dbReference type="ARBA" id="ARBA00022452"/>
    </source>
</evidence>
<dbReference type="PANTHER" id="PTHR30026:SF20">
    <property type="entry name" value="OUTER MEMBRANE PROTEIN TOLC"/>
    <property type="match status" value="1"/>
</dbReference>
<keyword evidence="3" id="KW-1134">Transmembrane beta strand</keyword>
<evidence type="ECO:0000256" key="6">
    <source>
        <dbReference type="ARBA" id="ARBA00023237"/>
    </source>
</evidence>
<keyword evidence="4" id="KW-0812">Transmembrane</keyword>
<gene>
    <name evidence="7" type="ORF">EZS27_015804</name>
</gene>
<dbReference type="GO" id="GO:0009279">
    <property type="term" value="C:cell outer membrane"/>
    <property type="evidence" value="ECO:0007669"/>
    <property type="project" value="UniProtKB-SubCell"/>
</dbReference>
<dbReference type="AlphaFoldDB" id="A0A5J4RQ03"/>
<protein>
    <submittedName>
        <fullName evidence="7">Outer membrane protein OprM</fullName>
    </submittedName>
</protein>
<dbReference type="PANTHER" id="PTHR30026">
    <property type="entry name" value="OUTER MEMBRANE PROTEIN TOLC"/>
    <property type="match status" value="1"/>
</dbReference>
<comment type="caution">
    <text evidence="7">The sequence shown here is derived from an EMBL/GenBank/DDBJ whole genome shotgun (WGS) entry which is preliminary data.</text>
</comment>
<organism evidence="7">
    <name type="scientific">termite gut metagenome</name>
    <dbReference type="NCBI Taxonomy" id="433724"/>
    <lineage>
        <taxon>unclassified sequences</taxon>
        <taxon>metagenomes</taxon>
        <taxon>organismal metagenomes</taxon>
    </lineage>
</organism>
<proteinExistence type="predicted"/>
<dbReference type="Pfam" id="PF02321">
    <property type="entry name" value="OEP"/>
    <property type="match status" value="2"/>
</dbReference>
<dbReference type="Gene3D" id="1.20.1600.10">
    <property type="entry name" value="Outer membrane efflux proteins (OEP)"/>
    <property type="match status" value="1"/>
</dbReference>
<dbReference type="InterPro" id="IPR003423">
    <property type="entry name" value="OMP_efflux"/>
</dbReference>
<keyword evidence="2" id="KW-0813">Transport</keyword>
<dbReference type="InterPro" id="IPR051906">
    <property type="entry name" value="TolC-like"/>
</dbReference>
<comment type="subcellular location">
    <subcellularLocation>
        <location evidence="1">Cell outer membrane</location>
    </subcellularLocation>
</comment>
<keyword evidence="6" id="KW-0998">Cell outer membrane</keyword>
<evidence type="ECO:0000256" key="5">
    <source>
        <dbReference type="ARBA" id="ARBA00023136"/>
    </source>
</evidence>
<dbReference type="SUPFAM" id="SSF56954">
    <property type="entry name" value="Outer membrane efflux proteins (OEP)"/>
    <property type="match status" value="1"/>
</dbReference>
<dbReference type="GO" id="GO:1990281">
    <property type="term" value="C:efflux pump complex"/>
    <property type="evidence" value="ECO:0007669"/>
    <property type="project" value="TreeGrafter"/>
</dbReference>
<evidence type="ECO:0000256" key="1">
    <source>
        <dbReference type="ARBA" id="ARBA00004442"/>
    </source>
</evidence>
<sequence length="440" mass="49044">MRKISIIGLFITAGIFPVFIQAQEAWTLRQCIDYAIEHNINIRQSGISVEQNKVEVNTTKWTRLPNLNGSTGQNFSWGRAASPIDNTYTNTNSANTSFGLSTNVPLFTGFQIPNQHELAQLNLKAAIEDLNKAKDDIALNVASGYVQVLFNQELSEVAKEQVAISSAQLDRMLRLAEVGKASSAQVAEAKARLAQDETSAVQAKNNYRLALLDLSQLLELPNPESFIVIAPSIELDFVPLTAPDVIYEQAIADKPSILAAQYRLQGSQKSIRIAQSAYYPQLSLSGGLNTSYYTMSGRNSETFSSQLSNNLNKYMGISLSIPIFNRFSIRNRVSAARLQQTYYSLQLENSKKTLYKEIQQAWYSALAAESKYKSTNASVAANEEAFHLTGEKFENGKATSIEYNEAKLNLMRATSDRIQSKYEYLFRTKVLDFYKGLPIQ</sequence>
<dbReference type="GO" id="GO:0015562">
    <property type="term" value="F:efflux transmembrane transporter activity"/>
    <property type="evidence" value="ECO:0007669"/>
    <property type="project" value="InterPro"/>
</dbReference>
<evidence type="ECO:0000313" key="7">
    <source>
        <dbReference type="EMBL" id="KAA6336007.1"/>
    </source>
</evidence>
<reference evidence="7" key="1">
    <citation type="submission" date="2019-03" db="EMBL/GenBank/DDBJ databases">
        <title>Single cell metagenomics reveals metabolic interactions within the superorganism composed of flagellate Streblomastix strix and complex community of Bacteroidetes bacteria on its surface.</title>
        <authorList>
            <person name="Treitli S.C."/>
            <person name="Kolisko M."/>
            <person name="Husnik F."/>
            <person name="Keeling P."/>
            <person name="Hampl V."/>
        </authorList>
    </citation>
    <scope>NUCLEOTIDE SEQUENCE</scope>
    <source>
        <strain evidence="7">STM</strain>
    </source>
</reference>
<evidence type="ECO:0000256" key="4">
    <source>
        <dbReference type="ARBA" id="ARBA00022692"/>
    </source>
</evidence>
<accession>A0A5J4RQ03</accession>
<dbReference type="EMBL" id="SNRY01000837">
    <property type="protein sequence ID" value="KAA6336007.1"/>
    <property type="molecule type" value="Genomic_DNA"/>
</dbReference>
<dbReference type="GO" id="GO:0015288">
    <property type="term" value="F:porin activity"/>
    <property type="evidence" value="ECO:0007669"/>
    <property type="project" value="TreeGrafter"/>
</dbReference>